<proteinExistence type="inferred from homology"/>
<dbReference type="RefSeq" id="XP_019040851.1">
    <property type="nucleotide sequence ID" value="XM_019181067.1"/>
</dbReference>
<evidence type="ECO:0000256" key="1">
    <source>
        <dbReference type="ARBA" id="ARBA00004141"/>
    </source>
</evidence>
<keyword evidence="4" id="KW-1003">Cell membrane</keyword>
<evidence type="ECO:0000313" key="11">
    <source>
        <dbReference type="EMBL" id="ODQ61644.1"/>
    </source>
</evidence>
<feature type="transmembrane region" description="Helical" evidence="9">
    <location>
        <begin position="476"/>
        <end position="500"/>
    </location>
</feature>
<feature type="transmembrane region" description="Helical" evidence="9">
    <location>
        <begin position="414"/>
        <end position="435"/>
    </location>
</feature>
<feature type="transmembrane region" description="Helical" evidence="9">
    <location>
        <begin position="97"/>
        <end position="117"/>
    </location>
</feature>
<comment type="similarity">
    <text evidence="2">Belongs to the major facilitator superfamily.</text>
</comment>
<keyword evidence="3" id="KW-0813">Transport</keyword>
<evidence type="ECO:0000256" key="9">
    <source>
        <dbReference type="SAM" id="Phobius"/>
    </source>
</evidence>
<dbReference type="GeneID" id="30198313"/>
<feature type="transmembrane region" description="Helical" evidence="9">
    <location>
        <begin position="551"/>
        <end position="572"/>
    </location>
</feature>
<dbReference type="EMBL" id="KV454208">
    <property type="protein sequence ID" value="ODQ61644.1"/>
    <property type="molecule type" value="Genomic_DNA"/>
</dbReference>
<evidence type="ECO:0000313" key="12">
    <source>
        <dbReference type="Proteomes" id="UP000094112"/>
    </source>
</evidence>
<accession>A0A1E3P8V0</accession>
<dbReference type="Proteomes" id="UP000094112">
    <property type="component" value="Unassembled WGS sequence"/>
</dbReference>
<feature type="transmembrane region" description="Helical" evidence="9">
    <location>
        <begin position="442"/>
        <end position="464"/>
    </location>
</feature>
<feature type="transmembrane region" description="Helical" evidence="9">
    <location>
        <begin position="192"/>
        <end position="211"/>
    </location>
</feature>
<protein>
    <recommendedName>
        <fullName evidence="10">Major facilitator superfamily (MFS) profile domain-containing protein</fullName>
    </recommendedName>
</protein>
<feature type="transmembrane region" description="Helical" evidence="9">
    <location>
        <begin position="218"/>
        <end position="239"/>
    </location>
</feature>
<feature type="domain" description="Major facilitator superfamily (MFS) profile" evidence="10">
    <location>
        <begin position="64"/>
        <end position="575"/>
    </location>
</feature>
<reference evidence="11 12" key="1">
    <citation type="journal article" date="2016" name="Proc. Natl. Acad. Sci. U.S.A.">
        <title>Comparative genomics of biotechnologically important yeasts.</title>
        <authorList>
            <person name="Riley R."/>
            <person name="Haridas S."/>
            <person name="Wolfe K.H."/>
            <person name="Lopes M.R."/>
            <person name="Hittinger C.T."/>
            <person name="Goeker M."/>
            <person name="Salamov A.A."/>
            <person name="Wisecaver J.H."/>
            <person name="Long T.M."/>
            <person name="Calvey C.H."/>
            <person name="Aerts A.L."/>
            <person name="Barry K.W."/>
            <person name="Choi C."/>
            <person name="Clum A."/>
            <person name="Coughlan A.Y."/>
            <person name="Deshpande S."/>
            <person name="Douglass A.P."/>
            <person name="Hanson S.J."/>
            <person name="Klenk H.-P."/>
            <person name="LaButti K.M."/>
            <person name="Lapidus A."/>
            <person name="Lindquist E.A."/>
            <person name="Lipzen A.M."/>
            <person name="Meier-Kolthoff J.P."/>
            <person name="Ohm R.A."/>
            <person name="Otillar R.P."/>
            <person name="Pangilinan J.L."/>
            <person name="Peng Y."/>
            <person name="Rokas A."/>
            <person name="Rosa C.A."/>
            <person name="Scheuner C."/>
            <person name="Sibirny A.A."/>
            <person name="Slot J.C."/>
            <person name="Stielow J.B."/>
            <person name="Sun H."/>
            <person name="Kurtzman C.P."/>
            <person name="Blackwell M."/>
            <person name="Grigoriev I.V."/>
            <person name="Jeffries T.W."/>
        </authorList>
    </citation>
    <scope>NUCLEOTIDE SEQUENCE [LARGE SCALE GENOMIC DNA]</scope>
    <source>
        <strain evidence="12">ATCC 58044 / CBS 1984 / NCYC 433 / NRRL Y-366-8</strain>
    </source>
</reference>
<dbReference type="AlphaFoldDB" id="A0A1E3P8V0"/>
<keyword evidence="6 9" id="KW-1133">Transmembrane helix</keyword>
<sequence length="669" mass="74440">MSVSDRKLDNSSLDQEVTNSHHVPVIDEEKITEPEYVSRGVRRMEKLKKVMSETKKGKHMRLLLCACIIITEFVVALDGSTTSSYQPYATSAFKHHSMLSTLSIATSIMSSVSQPIIAKIADVTSRPTCYILVLSFYTMGYIICAASSTISAYVIGSVFVTIGRSNIDMINTIILADIIPLKYRGFTFGLTASWYLITVWISGGIASHFITVNWRWGYGMFSILMPATIIPCIACMGYLEHYAQTVFPDNDHFDNENKTKKTPKDFAKLFWNYVVESDLFGLIMMAFGWSLLLLPFSLYSSAQGGYKNPSLIAMFVVGALLLIIYACYEVWIAPFPSVPKRVLTNRTFITAVTVDFFYLCGAMLLQLYLSSYVGVVKDWSYRNWSYFNNTQTLSICFFGVIVGLIQRVTHRTKFLQVGGLIIQVVAMIIALWARYGNASTGALVWVQILLGMGGAASNIGSQVASQASVPHQDVALAIALLLQWSTIGSAIGAAIGGALWENKLMKALRTYLPSSVSDDDVAEMYSDFSAIQKYPMDSDVRQGAILAYNHVVYVLFALALAFTALAFFASLFQKNYYLGDDQNAVEYANMVNRPTNRFARILDWIDNPFAYYKNKKAEKQAQDHTTGQSTGVIEETSEFNDDTNLQNRQVKEDSVVNTKAGVSEMVSRV</sequence>
<dbReference type="InterPro" id="IPR011701">
    <property type="entry name" value="MFS"/>
</dbReference>
<dbReference type="OrthoDB" id="4078873at2759"/>
<keyword evidence="5 9" id="KW-0812">Transmembrane</keyword>
<evidence type="ECO:0000256" key="2">
    <source>
        <dbReference type="ARBA" id="ARBA00008335"/>
    </source>
</evidence>
<dbReference type="PANTHER" id="PTHR23501:SF58">
    <property type="entry name" value="LOW AFFINITY HEME TRANSPORTER STR3"/>
    <property type="match status" value="1"/>
</dbReference>
<evidence type="ECO:0000256" key="7">
    <source>
        <dbReference type="ARBA" id="ARBA00023136"/>
    </source>
</evidence>
<feature type="transmembrane region" description="Helical" evidence="9">
    <location>
        <begin position="311"/>
        <end position="333"/>
    </location>
</feature>
<dbReference type="Gene3D" id="1.20.1250.20">
    <property type="entry name" value="MFS general substrate transporter like domains"/>
    <property type="match status" value="2"/>
</dbReference>
<evidence type="ECO:0000256" key="5">
    <source>
        <dbReference type="ARBA" id="ARBA00022692"/>
    </source>
</evidence>
<dbReference type="Pfam" id="PF07690">
    <property type="entry name" value="MFS_1"/>
    <property type="match status" value="1"/>
</dbReference>
<keyword evidence="12" id="KW-1185">Reference proteome</keyword>
<evidence type="ECO:0000256" key="6">
    <source>
        <dbReference type="ARBA" id="ARBA00022989"/>
    </source>
</evidence>
<dbReference type="InterPro" id="IPR036259">
    <property type="entry name" value="MFS_trans_sf"/>
</dbReference>
<dbReference type="STRING" id="683960.A0A1E3P8V0"/>
<feature type="transmembrane region" description="Helical" evidence="9">
    <location>
        <begin position="279"/>
        <end position="299"/>
    </location>
</feature>
<feature type="region of interest" description="Disordered" evidence="8">
    <location>
        <begin position="1"/>
        <end position="25"/>
    </location>
</feature>
<evidence type="ECO:0000259" key="10">
    <source>
        <dbReference type="PROSITE" id="PS50850"/>
    </source>
</evidence>
<dbReference type="PANTHER" id="PTHR23501">
    <property type="entry name" value="MAJOR FACILITATOR SUPERFAMILY"/>
    <property type="match status" value="1"/>
</dbReference>
<evidence type="ECO:0000256" key="8">
    <source>
        <dbReference type="SAM" id="MobiDB-lite"/>
    </source>
</evidence>
<evidence type="ECO:0000256" key="3">
    <source>
        <dbReference type="ARBA" id="ARBA00022448"/>
    </source>
</evidence>
<feature type="transmembrane region" description="Helical" evidence="9">
    <location>
        <begin position="129"/>
        <end position="155"/>
    </location>
</feature>
<keyword evidence="7 9" id="KW-0472">Membrane</keyword>
<feature type="compositionally biased region" description="Polar residues" evidence="8">
    <location>
        <begin position="10"/>
        <end position="21"/>
    </location>
</feature>
<dbReference type="Pfam" id="PF05977">
    <property type="entry name" value="MFS_3"/>
    <property type="match status" value="1"/>
</dbReference>
<evidence type="ECO:0000256" key="4">
    <source>
        <dbReference type="ARBA" id="ARBA00022475"/>
    </source>
</evidence>
<feature type="transmembrane region" description="Helical" evidence="9">
    <location>
        <begin position="348"/>
        <end position="369"/>
    </location>
</feature>
<feature type="transmembrane region" description="Helical" evidence="9">
    <location>
        <begin position="390"/>
        <end position="408"/>
    </location>
</feature>
<gene>
    <name evidence="11" type="ORF">WICANDRAFT_24870</name>
</gene>
<dbReference type="PROSITE" id="PS50850">
    <property type="entry name" value="MFS"/>
    <property type="match status" value="1"/>
</dbReference>
<dbReference type="GO" id="GO:0022857">
    <property type="term" value="F:transmembrane transporter activity"/>
    <property type="evidence" value="ECO:0007669"/>
    <property type="project" value="InterPro"/>
</dbReference>
<dbReference type="SUPFAM" id="SSF103473">
    <property type="entry name" value="MFS general substrate transporter"/>
    <property type="match status" value="1"/>
</dbReference>
<feature type="transmembrane region" description="Helical" evidence="9">
    <location>
        <begin position="59"/>
        <end position="77"/>
    </location>
</feature>
<dbReference type="InterPro" id="IPR020846">
    <property type="entry name" value="MFS_dom"/>
</dbReference>
<dbReference type="GO" id="GO:0005886">
    <property type="term" value="C:plasma membrane"/>
    <property type="evidence" value="ECO:0007669"/>
    <property type="project" value="TreeGrafter"/>
</dbReference>
<name>A0A1E3P8V0_WICAA</name>
<organism evidence="11 12">
    <name type="scientific">Wickerhamomyces anomalus (strain ATCC 58044 / CBS 1984 / NCYC 433 / NRRL Y-366-8)</name>
    <name type="common">Yeast</name>
    <name type="synonym">Hansenula anomala</name>
    <dbReference type="NCBI Taxonomy" id="683960"/>
    <lineage>
        <taxon>Eukaryota</taxon>
        <taxon>Fungi</taxon>
        <taxon>Dikarya</taxon>
        <taxon>Ascomycota</taxon>
        <taxon>Saccharomycotina</taxon>
        <taxon>Saccharomycetes</taxon>
        <taxon>Phaffomycetales</taxon>
        <taxon>Wickerhamomycetaceae</taxon>
        <taxon>Wickerhamomyces</taxon>
    </lineage>
</organism>
<comment type="subcellular location">
    <subcellularLocation>
        <location evidence="1">Membrane</location>
        <topology evidence="1">Multi-pass membrane protein</topology>
    </subcellularLocation>
</comment>
<dbReference type="InterPro" id="IPR010290">
    <property type="entry name" value="TM_effector"/>
</dbReference>